<gene>
    <name evidence="2" type="ORF">HKW67_17350</name>
</gene>
<organism evidence="2 3">
    <name type="scientific">Gemmatimonas groenlandica</name>
    <dbReference type="NCBI Taxonomy" id="2732249"/>
    <lineage>
        <taxon>Bacteria</taxon>
        <taxon>Pseudomonadati</taxon>
        <taxon>Gemmatimonadota</taxon>
        <taxon>Gemmatimonadia</taxon>
        <taxon>Gemmatimonadales</taxon>
        <taxon>Gemmatimonadaceae</taxon>
        <taxon>Gemmatimonas</taxon>
    </lineage>
</organism>
<dbReference type="KEGG" id="ggr:HKW67_17350"/>
<sequence length="45" mass="5138">MKNSIEAKRFASTRYRSVVTVEAENQHDDQPDGEALTEKVARKCK</sequence>
<evidence type="ECO:0000256" key="1">
    <source>
        <dbReference type="SAM" id="MobiDB-lite"/>
    </source>
</evidence>
<reference evidence="2 3" key="1">
    <citation type="submission" date="2020-05" db="EMBL/GenBank/DDBJ databases">
        <title>Complete genome sequence of Gemmatimonas greenlandica TET16.</title>
        <authorList>
            <person name="Zeng Y."/>
        </authorList>
    </citation>
    <scope>NUCLEOTIDE SEQUENCE [LARGE SCALE GENOMIC DNA]</scope>
    <source>
        <strain evidence="2 3">TET16</strain>
    </source>
</reference>
<name>A0A6M4IUE3_9BACT</name>
<keyword evidence="3" id="KW-1185">Reference proteome</keyword>
<dbReference type="AlphaFoldDB" id="A0A6M4IUE3"/>
<accession>A0A6M4IUE3</accession>
<proteinExistence type="predicted"/>
<dbReference type="Proteomes" id="UP000500938">
    <property type="component" value="Chromosome"/>
</dbReference>
<feature type="compositionally biased region" description="Basic and acidic residues" evidence="1">
    <location>
        <begin position="24"/>
        <end position="45"/>
    </location>
</feature>
<evidence type="ECO:0000313" key="3">
    <source>
        <dbReference type="Proteomes" id="UP000500938"/>
    </source>
</evidence>
<feature type="region of interest" description="Disordered" evidence="1">
    <location>
        <begin position="23"/>
        <end position="45"/>
    </location>
</feature>
<evidence type="ECO:0000313" key="2">
    <source>
        <dbReference type="EMBL" id="QJR37157.1"/>
    </source>
</evidence>
<protein>
    <submittedName>
        <fullName evidence="2">Uncharacterized protein</fullName>
    </submittedName>
</protein>
<dbReference type="EMBL" id="CP053085">
    <property type="protein sequence ID" value="QJR37157.1"/>
    <property type="molecule type" value="Genomic_DNA"/>
</dbReference>
<dbReference type="RefSeq" id="WP_171226590.1">
    <property type="nucleotide sequence ID" value="NZ_CP053085.1"/>
</dbReference>